<protein>
    <recommendedName>
        <fullName evidence="5">PB1 domain-containing protein</fullName>
    </recommendedName>
</protein>
<keyword evidence="4" id="KW-1185">Reference proteome</keyword>
<evidence type="ECO:0000313" key="4">
    <source>
        <dbReference type="Proteomes" id="UP000604825"/>
    </source>
</evidence>
<proteinExistence type="predicted"/>
<dbReference type="PANTHER" id="PTHR31066">
    <property type="entry name" value="OS05G0427100 PROTEIN-RELATED"/>
    <property type="match status" value="1"/>
</dbReference>
<gene>
    <name evidence="3" type="ORF">NCGR_LOCUS44675</name>
</gene>
<keyword evidence="2" id="KW-0472">Membrane</keyword>
<reference evidence="3" key="1">
    <citation type="submission" date="2020-10" db="EMBL/GenBank/DDBJ databases">
        <authorList>
            <person name="Han B."/>
            <person name="Lu T."/>
            <person name="Zhao Q."/>
            <person name="Huang X."/>
            <person name="Zhao Y."/>
        </authorList>
    </citation>
    <scope>NUCLEOTIDE SEQUENCE</scope>
</reference>
<accession>A0A811QY51</accession>
<dbReference type="AlphaFoldDB" id="A0A811QY51"/>
<evidence type="ECO:0008006" key="5">
    <source>
        <dbReference type="Google" id="ProtNLM"/>
    </source>
</evidence>
<evidence type="ECO:0000256" key="2">
    <source>
        <dbReference type="SAM" id="Phobius"/>
    </source>
</evidence>
<dbReference type="InterPro" id="IPR053198">
    <property type="entry name" value="Gynoecium_Dev_Regulator"/>
</dbReference>
<name>A0A811QY51_9POAL</name>
<dbReference type="EMBL" id="CAJGYO010000011">
    <property type="protein sequence ID" value="CAD6261254.1"/>
    <property type="molecule type" value="Genomic_DNA"/>
</dbReference>
<keyword evidence="2" id="KW-0812">Transmembrane</keyword>
<dbReference type="OrthoDB" id="690237at2759"/>
<dbReference type="PANTHER" id="PTHR31066:SF64">
    <property type="entry name" value="OS04G0284800 PROTEIN"/>
    <property type="match status" value="1"/>
</dbReference>
<evidence type="ECO:0000313" key="3">
    <source>
        <dbReference type="EMBL" id="CAD6261254.1"/>
    </source>
</evidence>
<feature type="region of interest" description="Disordered" evidence="1">
    <location>
        <begin position="126"/>
        <end position="147"/>
    </location>
</feature>
<dbReference type="Proteomes" id="UP000604825">
    <property type="component" value="Unassembled WGS sequence"/>
</dbReference>
<feature type="transmembrane region" description="Helical" evidence="2">
    <location>
        <begin position="285"/>
        <end position="310"/>
    </location>
</feature>
<evidence type="ECO:0000256" key="1">
    <source>
        <dbReference type="SAM" id="MobiDB-lite"/>
    </source>
</evidence>
<feature type="compositionally biased region" description="Polar residues" evidence="1">
    <location>
        <begin position="135"/>
        <end position="145"/>
    </location>
</feature>
<comment type="caution">
    <text evidence="3">The sequence shown here is derived from an EMBL/GenBank/DDBJ whole genome shotgun (WGS) entry which is preliminary data.</text>
</comment>
<sequence>MVLDMAADGGSAVKMVVSYGGEIMRCSDTGKAWYARGENRIVRVGMSERLSELRARLAALAGYSDVRIQYAVAGPGGDGLDTLHDVADDYDLWVLVTRLYCCNGLASWDGRVRAFLFPINVPPRLTPDGIPRPASSPSLLESSKQGRGVAPARATFTLTRAQSAKALSTCTPAPSMALSSAEGSETQVDSGFEALAEIAAAQRSATGNAASSSATSSSGVAASTGQADSGFDALAAIAAAQSSTTEYTARGAACVAQADSGVEALATVAVARQQRVQVFPPPATAVFLFLVVPVAPVAVFFHAIPVYGCLIPAVL</sequence>
<keyword evidence="2" id="KW-1133">Transmembrane helix</keyword>
<organism evidence="3 4">
    <name type="scientific">Miscanthus lutarioriparius</name>
    <dbReference type="NCBI Taxonomy" id="422564"/>
    <lineage>
        <taxon>Eukaryota</taxon>
        <taxon>Viridiplantae</taxon>
        <taxon>Streptophyta</taxon>
        <taxon>Embryophyta</taxon>
        <taxon>Tracheophyta</taxon>
        <taxon>Spermatophyta</taxon>
        <taxon>Magnoliopsida</taxon>
        <taxon>Liliopsida</taxon>
        <taxon>Poales</taxon>
        <taxon>Poaceae</taxon>
        <taxon>PACMAD clade</taxon>
        <taxon>Panicoideae</taxon>
        <taxon>Andropogonodae</taxon>
        <taxon>Andropogoneae</taxon>
        <taxon>Saccharinae</taxon>
        <taxon>Miscanthus</taxon>
    </lineage>
</organism>